<dbReference type="PANTHER" id="PTHR37810">
    <property type="entry name" value="IMMUNITY PROTEIN SDPI"/>
    <property type="match status" value="1"/>
</dbReference>
<feature type="transmembrane region" description="Helical" evidence="1">
    <location>
        <begin position="162"/>
        <end position="180"/>
    </location>
</feature>
<feature type="transmembrane region" description="Helical" evidence="1">
    <location>
        <begin position="114"/>
        <end position="132"/>
    </location>
</feature>
<keyword evidence="1" id="KW-0812">Transmembrane</keyword>
<dbReference type="OrthoDB" id="9808690at2"/>
<protein>
    <submittedName>
        <fullName evidence="3">Uncharacterized membrane protein</fullName>
    </submittedName>
</protein>
<dbReference type="AlphaFoldDB" id="A0A1H6LIR3"/>
<accession>A0A1H6LIR3</accession>
<evidence type="ECO:0000256" key="1">
    <source>
        <dbReference type="SAM" id="Phobius"/>
    </source>
</evidence>
<dbReference type="Pfam" id="PF13630">
    <property type="entry name" value="SdpI"/>
    <property type="match status" value="1"/>
</dbReference>
<proteinExistence type="predicted"/>
<name>A0A1H6LIR3_RUMFL</name>
<keyword evidence="1" id="KW-0472">Membrane</keyword>
<dbReference type="Proteomes" id="UP000183190">
    <property type="component" value="Unassembled WGS sequence"/>
</dbReference>
<feature type="transmembrane region" description="Helical" evidence="1">
    <location>
        <begin position="84"/>
        <end position="108"/>
    </location>
</feature>
<keyword evidence="1" id="KW-1133">Transmembrane helix</keyword>
<feature type="domain" description="DUF1648" evidence="2">
    <location>
        <begin position="14"/>
        <end position="61"/>
    </location>
</feature>
<gene>
    <name evidence="3" type="ORF">SAMN02910265_03189</name>
</gene>
<feature type="transmembrane region" description="Helical" evidence="1">
    <location>
        <begin position="186"/>
        <end position="206"/>
    </location>
</feature>
<evidence type="ECO:0000313" key="3">
    <source>
        <dbReference type="EMBL" id="SEH88346.1"/>
    </source>
</evidence>
<organism evidence="3 4">
    <name type="scientific">Ruminococcus flavefaciens</name>
    <dbReference type="NCBI Taxonomy" id="1265"/>
    <lineage>
        <taxon>Bacteria</taxon>
        <taxon>Bacillati</taxon>
        <taxon>Bacillota</taxon>
        <taxon>Clostridia</taxon>
        <taxon>Eubacteriales</taxon>
        <taxon>Oscillospiraceae</taxon>
        <taxon>Ruminococcus</taxon>
    </lineage>
</organism>
<evidence type="ECO:0000259" key="2">
    <source>
        <dbReference type="Pfam" id="PF07853"/>
    </source>
</evidence>
<sequence>MMKNLKKSDIFTVILCLCAIIPGVLVYNRLPDRVVTNWDMKSNVSDTAPKAFAVFGIPLIFTAVTFLNCIYLRWLEKKRNVGKLIPIVQIIFPFTLFLAQGMILLAALGKLKDIRLFVCIIVSVILIILGNYMPKIRKNWIVGIRTPHIMSSDEIWDRTHRFGGFVLIFCGILGFIAALLGYFIAAFVILVVSVFIPLIYGEVLYYSQKRKQ</sequence>
<dbReference type="RefSeq" id="WP_074719157.1">
    <property type="nucleotide sequence ID" value="NZ_FNWV01000026.1"/>
</dbReference>
<dbReference type="InterPro" id="IPR026272">
    <property type="entry name" value="SdpI"/>
</dbReference>
<dbReference type="PANTHER" id="PTHR37810:SF5">
    <property type="entry name" value="IMMUNITY PROTEIN SDPI"/>
    <property type="match status" value="1"/>
</dbReference>
<dbReference type="PIRSF" id="PIRSF038959">
    <property type="entry name" value="SdpI"/>
    <property type="match status" value="1"/>
</dbReference>
<dbReference type="EMBL" id="FNWV01000026">
    <property type="protein sequence ID" value="SEH88346.1"/>
    <property type="molecule type" value="Genomic_DNA"/>
</dbReference>
<dbReference type="InterPro" id="IPR025962">
    <property type="entry name" value="SdpI/YhfL"/>
</dbReference>
<evidence type="ECO:0000313" key="4">
    <source>
        <dbReference type="Proteomes" id="UP000183190"/>
    </source>
</evidence>
<feature type="transmembrane region" description="Helical" evidence="1">
    <location>
        <begin position="50"/>
        <end position="72"/>
    </location>
</feature>
<reference evidence="3 4" key="1">
    <citation type="submission" date="2016-10" db="EMBL/GenBank/DDBJ databases">
        <authorList>
            <person name="de Groot N.N."/>
        </authorList>
    </citation>
    <scope>NUCLEOTIDE SEQUENCE [LARGE SCALE GENOMIC DNA]</scope>
    <source>
        <strain evidence="3 4">YAD2003</strain>
    </source>
</reference>
<dbReference type="InterPro" id="IPR012867">
    <property type="entry name" value="DUF1648"/>
</dbReference>
<dbReference type="Pfam" id="PF07853">
    <property type="entry name" value="DUF1648"/>
    <property type="match status" value="1"/>
</dbReference>
<dbReference type="GO" id="GO:0009636">
    <property type="term" value="P:response to toxic substance"/>
    <property type="evidence" value="ECO:0007669"/>
    <property type="project" value="TreeGrafter"/>
</dbReference>